<feature type="domain" description="Histidine kinase" evidence="3">
    <location>
        <begin position="308"/>
        <end position="527"/>
    </location>
</feature>
<reference evidence="4 5" key="1">
    <citation type="journal article" date="2018" name="New Phytol.">
        <title>Phylogenomics of Endogonaceae and evolution of mycorrhizas within Mucoromycota.</title>
        <authorList>
            <person name="Chang Y."/>
            <person name="Desiro A."/>
            <person name="Na H."/>
            <person name="Sandor L."/>
            <person name="Lipzen A."/>
            <person name="Clum A."/>
            <person name="Barry K."/>
            <person name="Grigoriev I.V."/>
            <person name="Martin F.M."/>
            <person name="Stajich J.E."/>
            <person name="Smith M.E."/>
            <person name="Bonito G."/>
            <person name="Spatafora J.W."/>
        </authorList>
    </citation>
    <scope>NUCLEOTIDE SEQUENCE [LARGE SCALE GENOMIC DNA]</scope>
    <source>
        <strain evidence="4 5">AD002</strain>
    </source>
</reference>
<evidence type="ECO:0000313" key="4">
    <source>
        <dbReference type="EMBL" id="RUS24048.1"/>
    </source>
</evidence>
<feature type="region of interest" description="Disordered" evidence="2">
    <location>
        <begin position="742"/>
        <end position="779"/>
    </location>
</feature>
<dbReference type="Gene3D" id="3.30.565.10">
    <property type="entry name" value="Histidine kinase-like ATPase, C-terminal domain"/>
    <property type="match status" value="1"/>
</dbReference>
<dbReference type="PANTHER" id="PTHR43719:SF28">
    <property type="entry name" value="PEROXIDE STRESS-ACTIVATED HISTIDINE KINASE MAK1-RELATED"/>
    <property type="match status" value="1"/>
</dbReference>
<feature type="non-terminal residue" evidence="4">
    <location>
        <position position="952"/>
    </location>
</feature>
<evidence type="ECO:0000313" key="5">
    <source>
        <dbReference type="Proteomes" id="UP000274822"/>
    </source>
</evidence>
<dbReference type="SMART" id="SM00387">
    <property type="entry name" value="HATPase_c"/>
    <property type="match status" value="1"/>
</dbReference>
<dbReference type="PANTHER" id="PTHR43719">
    <property type="entry name" value="TWO-COMPONENT HISTIDINE KINASE"/>
    <property type="match status" value="1"/>
</dbReference>
<dbReference type="InterPro" id="IPR003594">
    <property type="entry name" value="HATPase_dom"/>
</dbReference>
<comment type="caution">
    <text evidence="4">The sequence shown here is derived from an EMBL/GenBank/DDBJ whole genome shotgun (WGS) entry which is preliminary data.</text>
</comment>
<feature type="compositionally biased region" description="Basic and acidic residues" evidence="2">
    <location>
        <begin position="742"/>
        <end position="753"/>
    </location>
</feature>
<dbReference type="Pfam" id="PF02518">
    <property type="entry name" value="HATPase_c"/>
    <property type="match status" value="1"/>
</dbReference>
<feature type="compositionally biased region" description="Low complexity" evidence="2">
    <location>
        <begin position="82"/>
        <end position="94"/>
    </location>
</feature>
<dbReference type="SUPFAM" id="SSF55874">
    <property type="entry name" value="ATPase domain of HSP90 chaperone/DNA topoisomerase II/histidine kinase"/>
    <property type="match status" value="1"/>
</dbReference>
<dbReference type="InterPro" id="IPR036890">
    <property type="entry name" value="HATPase_C_sf"/>
</dbReference>
<name>A0A433Q2R2_9FUNG</name>
<dbReference type="Proteomes" id="UP000274822">
    <property type="component" value="Unassembled WGS sequence"/>
</dbReference>
<dbReference type="PROSITE" id="PS50109">
    <property type="entry name" value="HIS_KIN"/>
    <property type="match status" value="1"/>
</dbReference>
<feature type="region of interest" description="Disordered" evidence="2">
    <location>
        <begin position="79"/>
        <end position="99"/>
    </location>
</feature>
<feature type="region of interest" description="Disordered" evidence="2">
    <location>
        <begin position="911"/>
        <end position="934"/>
    </location>
</feature>
<keyword evidence="1" id="KW-0597">Phosphoprotein</keyword>
<evidence type="ECO:0000256" key="2">
    <source>
        <dbReference type="SAM" id="MobiDB-lite"/>
    </source>
</evidence>
<dbReference type="Gene3D" id="1.10.287.130">
    <property type="match status" value="1"/>
</dbReference>
<dbReference type="InterPro" id="IPR050956">
    <property type="entry name" value="2C_system_His_kinase"/>
</dbReference>
<dbReference type="InterPro" id="IPR004358">
    <property type="entry name" value="Sig_transdc_His_kin-like_C"/>
</dbReference>
<keyword evidence="5" id="KW-1185">Reference proteome</keyword>
<feature type="compositionally biased region" description="Pro residues" evidence="2">
    <location>
        <begin position="756"/>
        <end position="770"/>
    </location>
</feature>
<feature type="region of interest" description="Disordered" evidence="2">
    <location>
        <begin position="843"/>
        <end position="899"/>
    </location>
</feature>
<proteinExistence type="predicted"/>
<dbReference type="PRINTS" id="PR00344">
    <property type="entry name" value="BCTRLSENSOR"/>
</dbReference>
<accession>A0A433Q2R2</accession>
<dbReference type="InterPro" id="IPR005467">
    <property type="entry name" value="His_kinase_dom"/>
</dbReference>
<dbReference type="GO" id="GO:0016772">
    <property type="term" value="F:transferase activity, transferring phosphorus-containing groups"/>
    <property type="evidence" value="ECO:0007669"/>
    <property type="project" value="InterPro"/>
</dbReference>
<organism evidence="4 5">
    <name type="scientific">Jimgerdemannia flammicorona</name>
    <dbReference type="NCBI Taxonomy" id="994334"/>
    <lineage>
        <taxon>Eukaryota</taxon>
        <taxon>Fungi</taxon>
        <taxon>Fungi incertae sedis</taxon>
        <taxon>Mucoromycota</taxon>
        <taxon>Mucoromycotina</taxon>
        <taxon>Endogonomycetes</taxon>
        <taxon>Endogonales</taxon>
        <taxon>Endogonaceae</taxon>
        <taxon>Jimgerdemannia</taxon>
    </lineage>
</organism>
<protein>
    <recommendedName>
        <fullName evidence="3">Histidine kinase domain-containing protein</fullName>
    </recommendedName>
</protein>
<dbReference type="AlphaFoldDB" id="A0A433Q2R2"/>
<feature type="compositionally biased region" description="Polar residues" evidence="2">
    <location>
        <begin position="164"/>
        <end position="173"/>
    </location>
</feature>
<feature type="compositionally biased region" description="Low complexity" evidence="2">
    <location>
        <begin position="911"/>
        <end position="922"/>
    </location>
</feature>
<evidence type="ECO:0000259" key="3">
    <source>
        <dbReference type="PROSITE" id="PS50109"/>
    </source>
</evidence>
<feature type="region of interest" description="Disordered" evidence="2">
    <location>
        <begin position="143"/>
        <end position="173"/>
    </location>
</feature>
<evidence type="ECO:0000256" key="1">
    <source>
        <dbReference type="ARBA" id="ARBA00022553"/>
    </source>
</evidence>
<sequence length="952" mass="104154">MLQLEDSTQSMLFVSQQCLEDEHLNSSKGHSLLLNYDDHDRKNFASMQREFDVACRLIHEGLDVDKVILAKVYPGSIVSTPSNSSSSSSSSSNSDPSGIFKEQTHTVVVSCGEEAPHAWRAEGNDYDAPSVVKHLEYRFDTHHRRPFSTPTAATPSPTPPRFSLLSSHASDSAPTTLSDDAILRLLEQRPEVISLLTKGPENNTRAIFQNDFPIASTTGYCSAIIVPTIMSASSAPTMTTSGLLPFGVLIALTSNPTRQLEWEETTFMYNFGVSIVSQVVKRSVVVADRAKSAFISGYDPLTPTQNALLQTIESCGKSLISIINNVLDLAKLESGKRKVGTMERVSLISLVEEVGEAMFGGVHNKDVEFLVSVEDDEEMVRLKESRSEVGKEIEKGWRQRWMFKSDAGCLRQILLNLVGNALKFTTKGFVHLSVSRPAGVPSVTAGGVTKHPIMFTVSDSGRGISQDFMRTRLFQPFSQEDPLQQGTGLGLRICFELVEKMGGRIEVESSGVAGEGCVFRVLIWCEEELKNPGNKMLKIIEAAEVIDKKKVRVLMDEKKRIKRVLEKYFGEWWAMDLLAPEDNVEEDIIVLDNNLELLKKVLMRAGDQWKAKEPHILFLTSLANHGEASAIVSQVRQGYGYCGNVVLATKPAGPSKVLAGLYECFVAPPLTTPSDDTSGAESEQFDDMVSLTTGGSSSRHSSIVTPGEGSLTRRLSMAQDGYFASHVAARTPKGLYTSTEHTLHEEHEDEHFRPSLSPPPPVVSSPPPIQSDPSHPGRTVSYFDPRAVRVPPDSGLITPPSFELPSPYIHHRSPDARKELVHLQQIVRRPSLPISLPQVSAEALTASSMQSRDKKHRSFPSTPNSESHPTEKGEPPKPFSPSLLVDKVPSVPNDSSSVAITNARSTSLLVPTAESSAATASPPQTPPTPLVPPPRVLIVEDNSTNRLILAMF</sequence>
<dbReference type="EMBL" id="RBNJ01017542">
    <property type="protein sequence ID" value="RUS24048.1"/>
    <property type="molecule type" value="Genomic_DNA"/>
</dbReference>
<gene>
    <name evidence="4" type="ORF">BC938DRAFT_474209</name>
</gene>
<feature type="region of interest" description="Disordered" evidence="2">
    <location>
        <begin position="791"/>
        <end position="810"/>
    </location>
</feature>
<feature type="compositionally biased region" description="Pro residues" evidence="2">
    <location>
        <begin position="923"/>
        <end position="934"/>
    </location>
</feature>